<protein>
    <recommendedName>
        <fullName evidence="3">F-box domain-containing protein</fullName>
    </recommendedName>
</protein>
<accession>A0A9P4LL73</accession>
<evidence type="ECO:0000313" key="1">
    <source>
        <dbReference type="EMBL" id="KAF2028935.1"/>
    </source>
</evidence>
<dbReference type="OrthoDB" id="3894566at2759"/>
<evidence type="ECO:0000313" key="2">
    <source>
        <dbReference type="Proteomes" id="UP000799777"/>
    </source>
</evidence>
<dbReference type="Proteomes" id="UP000799777">
    <property type="component" value="Unassembled WGS sequence"/>
</dbReference>
<keyword evidence="2" id="KW-1185">Reference proteome</keyword>
<organism evidence="1 2">
    <name type="scientific">Setomelanomma holmii</name>
    <dbReference type="NCBI Taxonomy" id="210430"/>
    <lineage>
        <taxon>Eukaryota</taxon>
        <taxon>Fungi</taxon>
        <taxon>Dikarya</taxon>
        <taxon>Ascomycota</taxon>
        <taxon>Pezizomycotina</taxon>
        <taxon>Dothideomycetes</taxon>
        <taxon>Pleosporomycetidae</taxon>
        <taxon>Pleosporales</taxon>
        <taxon>Pleosporineae</taxon>
        <taxon>Phaeosphaeriaceae</taxon>
        <taxon>Setomelanomma</taxon>
    </lineage>
</organism>
<evidence type="ECO:0008006" key="3">
    <source>
        <dbReference type="Google" id="ProtNLM"/>
    </source>
</evidence>
<name>A0A9P4LL73_9PLEO</name>
<dbReference type="EMBL" id="ML978207">
    <property type="protein sequence ID" value="KAF2028935.1"/>
    <property type="molecule type" value="Genomic_DNA"/>
</dbReference>
<comment type="caution">
    <text evidence="1">The sequence shown here is derived from an EMBL/GenBank/DDBJ whole genome shotgun (WGS) entry which is preliminary data.</text>
</comment>
<proteinExistence type="predicted"/>
<gene>
    <name evidence="1" type="ORF">EK21DRAFT_68732</name>
</gene>
<dbReference type="AlphaFoldDB" id="A0A9P4LL73"/>
<sequence>MSQHARICTLPREIRDEILSYLIQPSFVYTSSDKPNTSNLHRTKVDAKSYVDTRIYLAARIAPNVLGICRQLREECLYFHNHIVAACASAPPTLPLSKPDPAKRPPSNILAERVGAEVDEEAERLHDTGVRITLEAQRQQRGQWGYAVPIREELSPRFLALLPLMLHTRKVRLVVWPGFDWWYGARPRATRLVNGRPRIDESAPLKPDAVSFAVGKVLEQLPGVEELEIDVLAHVGEFSRWNLPHVLWENVRYWVDGPVSRDGGQRLKKVKRRMAAVWHATLIEPFFEQDEVKVEENAKWYVKRKSDMRTPMVVVMADPGELDDYPDPIDEEFDRI</sequence>
<reference evidence="1" key="1">
    <citation type="journal article" date="2020" name="Stud. Mycol.">
        <title>101 Dothideomycetes genomes: a test case for predicting lifestyles and emergence of pathogens.</title>
        <authorList>
            <person name="Haridas S."/>
            <person name="Albert R."/>
            <person name="Binder M."/>
            <person name="Bloem J."/>
            <person name="Labutti K."/>
            <person name="Salamov A."/>
            <person name="Andreopoulos B."/>
            <person name="Baker S."/>
            <person name="Barry K."/>
            <person name="Bills G."/>
            <person name="Bluhm B."/>
            <person name="Cannon C."/>
            <person name="Castanera R."/>
            <person name="Culley D."/>
            <person name="Daum C."/>
            <person name="Ezra D."/>
            <person name="Gonzalez J."/>
            <person name="Henrissat B."/>
            <person name="Kuo A."/>
            <person name="Liang C."/>
            <person name="Lipzen A."/>
            <person name="Lutzoni F."/>
            <person name="Magnuson J."/>
            <person name="Mondo S."/>
            <person name="Nolan M."/>
            <person name="Ohm R."/>
            <person name="Pangilinan J."/>
            <person name="Park H.-J."/>
            <person name="Ramirez L."/>
            <person name="Alfaro M."/>
            <person name="Sun H."/>
            <person name="Tritt A."/>
            <person name="Yoshinaga Y."/>
            <person name="Zwiers L.-H."/>
            <person name="Turgeon B."/>
            <person name="Goodwin S."/>
            <person name="Spatafora J."/>
            <person name="Crous P."/>
            <person name="Grigoriev I."/>
        </authorList>
    </citation>
    <scope>NUCLEOTIDE SEQUENCE</scope>
    <source>
        <strain evidence="1">CBS 110217</strain>
    </source>
</reference>